<dbReference type="RefSeq" id="WP_264810550.1">
    <property type="nucleotide sequence ID" value="NZ_CP110226.1"/>
</dbReference>
<dbReference type="InterPro" id="IPR001173">
    <property type="entry name" value="Glyco_trans_2-like"/>
</dbReference>
<reference evidence="5" key="1">
    <citation type="submission" date="2022-10" db="EMBL/GenBank/DDBJ databases">
        <title>Algoriphagus sp. a novel bacteria isolate from halophytes salicornia europaea.</title>
        <authorList>
            <person name="Peng Y."/>
            <person name="Jiang L."/>
            <person name="Lee J."/>
        </authorList>
    </citation>
    <scope>NUCLEOTIDE SEQUENCE</scope>
    <source>
        <strain evidence="5">TR-M5</strain>
    </source>
</reference>
<accession>A0ABY6MLK9</accession>
<keyword evidence="3" id="KW-0808">Transferase</keyword>
<evidence type="ECO:0000313" key="6">
    <source>
        <dbReference type="Proteomes" id="UP001163156"/>
    </source>
</evidence>
<dbReference type="EMBL" id="CP110226">
    <property type="protein sequence ID" value="UZD23864.1"/>
    <property type="molecule type" value="Genomic_DNA"/>
</dbReference>
<dbReference type="Gene3D" id="3.90.550.10">
    <property type="entry name" value="Spore Coat Polysaccharide Biosynthesis Protein SpsA, Chain A"/>
    <property type="match status" value="1"/>
</dbReference>
<dbReference type="PANTHER" id="PTHR43179">
    <property type="entry name" value="RHAMNOSYLTRANSFERASE WBBL"/>
    <property type="match status" value="1"/>
</dbReference>
<gene>
    <name evidence="5" type="ORF">OM944_05070</name>
</gene>
<dbReference type="PANTHER" id="PTHR43179:SF12">
    <property type="entry name" value="GALACTOFURANOSYLTRANSFERASE GLFT2"/>
    <property type="match status" value="1"/>
</dbReference>
<dbReference type="Proteomes" id="UP001163156">
    <property type="component" value="Chromosome"/>
</dbReference>
<dbReference type="CDD" id="cd04186">
    <property type="entry name" value="GT_2_like_c"/>
    <property type="match status" value="1"/>
</dbReference>
<sequence>MFEHTKLVVILVNYNGYSDTKSCLQSILNSHSDDLPFVVLVDNASSEPLPNIEEFYPIIHIIRNSSNIGFGRANNQGINWANEHLQFSYLLLLNNDTLVQPGSFNALIKPFEQDDRIAITTCKTMYEGKRDIVWYGGGEINFKRGWPSIQDFNKPASLQGANNSRYVSFASGCVMMFTKQSIKEFGGFDDNFFMYCEDLELCLRVLKMGYKIYYTSEGTIYHKVQGSTKGKSVVTGMNHNNPNLEFLFTNMKVNQFKAMEKNIEGLSLLIFKFVYSIEFSLKVLKLMIKGRMDMPIIAIKTLGKI</sequence>
<evidence type="ECO:0000313" key="5">
    <source>
        <dbReference type="EMBL" id="UZD23864.1"/>
    </source>
</evidence>
<proteinExistence type="inferred from homology"/>
<dbReference type="Pfam" id="PF00535">
    <property type="entry name" value="Glycos_transf_2"/>
    <property type="match status" value="1"/>
</dbReference>
<dbReference type="SUPFAM" id="SSF53448">
    <property type="entry name" value="Nucleotide-diphospho-sugar transferases"/>
    <property type="match status" value="1"/>
</dbReference>
<keyword evidence="2" id="KW-0328">Glycosyltransferase</keyword>
<keyword evidence="6" id="KW-1185">Reference proteome</keyword>
<comment type="similarity">
    <text evidence="1">Belongs to the glycosyltransferase 2 family.</text>
</comment>
<organism evidence="5 6">
    <name type="scientific">Algoriphagus halophytocola</name>
    <dbReference type="NCBI Taxonomy" id="2991499"/>
    <lineage>
        <taxon>Bacteria</taxon>
        <taxon>Pseudomonadati</taxon>
        <taxon>Bacteroidota</taxon>
        <taxon>Cytophagia</taxon>
        <taxon>Cytophagales</taxon>
        <taxon>Cyclobacteriaceae</taxon>
        <taxon>Algoriphagus</taxon>
    </lineage>
</organism>
<evidence type="ECO:0000256" key="1">
    <source>
        <dbReference type="ARBA" id="ARBA00006739"/>
    </source>
</evidence>
<evidence type="ECO:0000259" key="4">
    <source>
        <dbReference type="Pfam" id="PF00535"/>
    </source>
</evidence>
<protein>
    <submittedName>
        <fullName evidence="5">Glycosyltransferase family 2 protein</fullName>
    </submittedName>
</protein>
<evidence type="ECO:0000256" key="2">
    <source>
        <dbReference type="ARBA" id="ARBA00022676"/>
    </source>
</evidence>
<feature type="domain" description="Glycosyltransferase 2-like" evidence="4">
    <location>
        <begin position="9"/>
        <end position="177"/>
    </location>
</feature>
<evidence type="ECO:0000256" key="3">
    <source>
        <dbReference type="ARBA" id="ARBA00022679"/>
    </source>
</evidence>
<name>A0ABY6MLK9_9BACT</name>
<dbReference type="InterPro" id="IPR029044">
    <property type="entry name" value="Nucleotide-diphossugar_trans"/>
</dbReference>